<organism evidence="9 10">
    <name type="scientific">Rhodobacter aestuarii</name>
    <dbReference type="NCBI Taxonomy" id="453582"/>
    <lineage>
        <taxon>Bacteria</taxon>
        <taxon>Pseudomonadati</taxon>
        <taxon>Pseudomonadota</taxon>
        <taxon>Alphaproteobacteria</taxon>
        <taxon>Rhodobacterales</taxon>
        <taxon>Rhodobacter group</taxon>
        <taxon>Rhodobacter</taxon>
    </lineage>
</organism>
<evidence type="ECO:0000256" key="5">
    <source>
        <dbReference type="ARBA" id="ARBA00022989"/>
    </source>
</evidence>
<keyword evidence="5 7" id="KW-1133">Transmembrane helix</keyword>
<sequence>MFPIRDHNPSNRTPWVTWAIIALNLIIYLLTVDWGGNMRGLWLQGALYPEAVTHGVWLHGLFTYMFLHAGIMHIGGNMLFLWVFGDNLEDQLGHFGFAIFYLLGGLAAAAAQIALEPHSSVPMVGASGAVAAVMGGYLLLFPRARVDILVIFIIIYKIFTLRAFWVLGAWFAFQLFNSLGAGSDGVAYMAHVGGFVAGVAMILPRFLRLGGPAFWGQTQGQPPHPSIDYQATSVPIVPRRRR</sequence>
<dbReference type="EMBL" id="FTOG01000002">
    <property type="protein sequence ID" value="SIS57843.1"/>
    <property type="molecule type" value="Genomic_DNA"/>
</dbReference>
<keyword evidence="3" id="KW-0997">Cell inner membrane</keyword>
<proteinExistence type="predicted"/>
<keyword evidence="10" id="KW-1185">Reference proteome</keyword>
<feature type="transmembrane region" description="Helical" evidence="7">
    <location>
        <begin position="15"/>
        <end position="36"/>
    </location>
</feature>
<evidence type="ECO:0000256" key="1">
    <source>
        <dbReference type="ARBA" id="ARBA00004141"/>
    </source>
</evidence>
<name>A0A1N7K8H8_9RHOB</name>
<gene>
    <name evidence="9" type="ORF">SAMN05421580_102293</name>
</gene>
<dbReference type="AlphaFoldDB" id="A0A1N7K8H8"/>
<feature type="domain" description="Peptidase S54 rhomboid" evidence="8">
    <location>
        <begin position="59"/>
        <end position="203"/>
    </location>
</feature>
<evidence type="ECO:0000313" key="9">
    <source>
        <dbReference type="EMBL" id="SIS57843.1"/>
    </source>
</evidence>
<dbReference type="Gene3D" id="1.20.1540.10">
    <property type="entry name" value="Rhomboid-like"/>
    <property type="match status" value="1"/>
</dbReference>
<evidence type="ECO:0000313" key="10">
    <source>
        <dbReference type="Proteomes" id="UP000186221"/>
    </source>
</evidence>
<dbReference type="GO" id="GO:0004252">
    <property type="term" value="F:serine-type endopeptidase activity"/>
    <property type="evidence" value="ECO:0007669"/>
    <property type="project" value="InterPro"/>
</dbReference>
<dbReference type="RefSeq" id="WP_076483870.1">
    <property type="nucleotide sequence ID" value="NZ_FTOG01000002.1"/>
</dbReference>
<evidence type="ECO:0000256" key="2">
    <source>
        <dbReference type="ARBA" id="ARBA00022475"/>
    </source>
</evidence>
<dbReference type="InterPro" id="IPR035952">
    <property type="entry name" value="Rhomboid-like_sf"/>
</dbReference>
<dbReference type="Proteomes" id="UP000186221">
    <property type="component" value="Unassembled WGS sequence"/>
</dbReference>
<dbReference type="GO" id="GO:0016020">
    <property type="term" value="C:membrane"/>
    <property type="evidence" value="ECO:0007669"/>
    <property type="project" value="UniProtKB-SubCell"/>
</dbReference>
<evidence type="ECO:0000256" key="7">
    <source>
        <dbReference type="SAM" id="Phobius"/>
    </source>
</evidence>
<reference evidence="10" key="1">
    <citation type="submission" date="2017-01" db="EMBL/GenBank/DDBJ databases">
        <authorList>
            <person name="Varghese N."/>
            <person name="Submissions S."/>
        </authorList>
    </citation>
    <scope>NUCLEOTIDE SEQUENCE [LARGE SCALE GENOMIC DNA]</scope>
    <source>
        <strain evidence="10">DSM 19945</strain>
    </source>
</reference>
<dbReference type="STRING" id="453582.SAMN05421580_102293"/>
<keyword evidence="4 7" id="KW-0812">Transmembrane</keyword>
<evidence type="ECO:0000256" key="6">
    <source>
        <dbReference type="ARBA" id="ARBA00023136"/>
    </source>
</evidence>
<comment type="subcellular location">
    <subcellularLocation>
        <location evidence="1">Membrane</location>
        <topology evidence="1">Multi-pass membrane protein</topology>
    </subcellularLocation>
</comment>
<evidence type="ECO:0000256" key="4">
    <source>
        <dbReference type="ARBA" id="ARBA00022692"/>
    </source>
</evidence>
<keyword evidence="6 7" id="KW-0472">Membrane</keyword>
<feature type="transmembrane region" description="Helical" evidence="7">
    <location>
        <begin position="121"/>
        <end position="141"/>
    </location>
</feature>
<keyword evidence="9" id="KW-0645">Protease</keyword>
<feature type="transmembrane region" description="Helical" evidence="7">
    <location>
        <begin position="56"/>
        <end position="83"/>
    </location>
</feature>
<feature type="transmembrane region" description="Helical" evidence="7">
    <location>
        <begin position="148"/>
        <end position="173"/>
    </location>
</feature>
<accession>A0A1N7K8H8</accession>
<dbReference type="SUPFAM" id="SSF144091">
    <property type="entry name" value="Rhomboid-like"/>
    <property type="match status" value="1"/>
</dbReference>
<dbReference type="GO" id="GO:0006508">
    <property type="term" value="P:proteolysis"/>
    <property type="evidence" value="ECO:0007669"/>
    <property type="project" value="UniProtKB-KW"/>
</dbReference>
<keyword evidence="9" id="KW-0378">Hydrolase</keyword>
<dbReference type="OrthoDB" id="9813074at2"/>
<feature type="transmembrane region" description="Helical" evidence="7">
    <location>
        <begin position="95"/>
        <end position="115"/>
    </location>
</feature>
<protein>
    <submittedName>
        <fullName evidence="9">Membrane associated serine protease, rhomboid family</fullName>
    </submittedName>
</protein>
<evidence type="ECO:0000259" key="8">
    <source>
        <dbReference type="Pfam" id="PF01694"/>
    </source>
</evidence>
<dbReference type="Pfam" id="PF01694">
    <property type="entry name" value="Rhomboid"/>
    <property type="match status" value="1"/>
</dbReference>
<keyword evidence="2" id="KW-1003">Cell membrane</keyword>
<dbReference type="PANTHER" id="PTHR43066:SF26">
    <property type="entry name" value="RHOMBOID PROTEASE GLPG"/>
    <property type="match status" value="1"/>
</dbReference>
<evidence type="ECO:0000256" key="3">
    <source>
        <dbReference type="ARBA" id="ARBA00022519"/>
    </source>
</evidence>
<dbReference type="InterPro" id="IPR022764">
    <property type="entry name" value="Peptidase_S54_rhomboid_dom"/>
</dbReference>
<feature type="transmembrane region" description="Helical" evidence="7">
    <location>
        <begin position="185"/>
        <end position="203"/>
    </location>
</feature>
<dbReference type="PANTHER" id="PTHR43066">
    <property type="entry name" value="RHOMBOID-RELATED PROTEIN"/>
    <property type="match status" value="1"/>
</dbReference>